<dbReference type="EMBL" id="CP003156">
    <property type="protein sequence ID" value="AEV31088.1"/>
    <property type="molecule type" value="Genomic_DNA"/>
</dbReference>
<evidence type="ECO:0000256" key="3">
    <source>
        <dbReference type="ARBA" id="ARBA00022827"/>
    </source>
</evidence>
<dbReference type="Gene3D" id="1.10.8.260">
    <property type="entry name" value="HI0933 insert domain-like"/>
    <property type="match status" value="1"/>
</dbReference>
<dbReference type="NCBIfam" id="TIGR00275">
    <property type="entry name" value="aminoacetone oxidase family FAD-binding enzyme"/>
    <property type="match status" value="1"/>
</dbReference>
<reference evidence="6 7" key="1">
    <citation type="journal article" date="2012" name="Stand. Genomic Sci.">
        <title>Genome sequence of the orange-pigmented seawater bacterium Owenweeksia hongkongensis type strain (UST20020801(T)).</title>
        <authorList>
            <person name="Riedel T."/>
            <person name="Held B."/>
            <person name="Nolan M."/>
            <person name="Lucas S."/>
            <person name="Lapidus A."/>
            <person name="Tice H."/>
            <person name="Del Rio T.G."/>
            <person name="Cheng J.F."/>
            <person name="Han C."/>
            <person name="Tapia R."/>
            <person name="Goodwin L.A."/>
            <person name="Pitluck S."/>
            <person name="Liolios K."/>
            <person name="Mavromatis K."/>
            <person name="Pagani I."/>
            <person name="Ivanova N."/>
            <person name="Mikhailova N."/>
            <person name="Pati A."/>
            <person name="Chen A."/>
            <person name="Palaniappan K."/>
            <person name="Rohde M."/>
            <person name="Tindall B.J."/>
            <person name="Detter J.C."/>
            <person name="Goker M."/>
            <person name="Woyke T."/>
            <person name="Bristow J."/>
            <person name="Eisen J.A."/>
            <person name="Markowitz V."/>
            <person name="Hugenholtz P."/>
            <person name="Klenk H.P."/>
            <person name="Kyrpides N.C."/>
        </authorList>
    </citation>
    <scope>NUCLEOTIDE SEQUENCE</scope>
    <source>
        <strain evidence="7">DSM 17368 / JCM 12287 / NRRL B-23963</strain>
    </source>
</reference>
<evidence type="ECO:0000259" key="4">
    <source>
        <dbReference type="Pfam" id="PF03486"/>
    </source>
</evidence>
<dbReference type="SUPFAM" id="SSF51905">
    <property type="entry name" value="FAD/NAD(P)-binding domain"/>
    <property type="match status" value="1"/>
</dbReference>
<dbReference type="Pfam" id="PF22780">
    <property type="entry name" value="HI0933_like_1st"/>
    <property type="match status" value="1"/>
</dbReference>
<dbReference type="SUPFAM" id="SSF160996">
    <property type="entry name" value="HI0933 insert domain-like"/>
    <property type="match status" value="1"/>
</dbReference>
<evidence type="ECO:0000259" key="5">
    <source>
        <dbReference type="Pfam" id="PF22780"/>
    </source>
</evidence>
<gene>
    <name evidence="6" type="ordered locus">Oweho_0064</name>
</gene>
<dbReference type="PANTHER" id="PTHR42887:SF2">
    <property type="entry name" value="OS12G0638800 PROTEIN"/>
    <property type="match status" value="1"/>
</dbReference>
<dbReference type="KEGG" id="oho:Oweho_0064"/>
<dbReference type="Gene3D" id="3.50.50.60">
    <property type="entry name" value="FAD/NAD(P)-binding domain"/>
    <property type="match status" value="1"/>
</dbReference>
<dbReference type="AlphaFoldDB" id="G8R5U0"/>
<evidence type="ECO:0000256" key="2">
    <source>
        <dbReference type="ARBA" id="ARBA00022630"/>
    </source>
</evidence>
<dbReference type="eggNOG" id="COG2081">
    <property type="taxonomic scope" value="Bacteria"/>
</dbReference>
<dbReference type="PANTHER" id="PTHR42887">
    <property type="entry name" value="OS12G0638800 PROTEIN"/>
    <property type="match status" value="1"/>
</dbReference>
<evidence type="ECO:0000313" key="7">
    <source>
        <dbReference type="Proteomes" id="UP000005631"/>
    </source>
</evidence>
<dbReference type="PATRIC" id="fig|926562.3.peg.61"/>
<protein>
    <submittedName>
        <fullName evidence="6">Flavoprotein, HI0933 family</fullName>
    </submittedName>
</protein>
<keyword evidence="3" id="KW-0274">FAD</keyword>
<feature type="domain" description="RsdA/BaiN/AoA(So)-like Rossmann fold-like" evidence="4">
    <location>
        <begin position="7"/>
        <end position="403"/>
    </location>
</feature>
<dbReference type="OrthoDB" id="9773233at2"/>
<comment type="cofactor">
    <cofactor evidence="1">
        <name>FAD</name>
        <dbReference type="ChEBI" id="CHEBI:57692"/>
    </cofactor>
</comment>
<dbReference type="Proteomes" id="UP000005631">
    <property type="component" value="Chromosome"/>
</dbReference>
<dbReference type="InterPro" id="IPR004792">
    <property type="entry name" value="BaiN-like"/>
</dbReference>
<evidence type="ECO:0000313" key="6">
    <source>
        <dbReference type="EMBL" id="AEV31088.1"/>
    </source>
</evidence>
<dbReference type="PRINTS" id="PR00411">
    <property type="entry name" value="PNDRDTASEI"/>
</dbReference>
<organism evidence="6 7">
    <name type="scientific">Owenweeksia hongkongensis (strain DSM 17368 / CIP 108786 / JCM 12287 / NRRL B-23963 / UST20020801)</name>
    <dbReference type="NCBI Taxonomy" id="926562"/>
    <lineage>
        <taxon>Bacteria</taxon>
        <taxon>Pseudomonadati</taxon>
        <taxon>Bacteroidota</taxon>
        <taxon>Flavobacteriia</taxon>
        <taxon>Flavobacteriales</taxon>
        <taxon>Owenweeksiaceae</taxon>
        <taxon>Owenweeksia</taxon>
    </lineage>
</organism>
<accession>G8R5U0</accession>
<sequence length="408" mass="45644">MLQTDYDIVVIGGGAAGFFAAIHAAKGTKQKVVLLEKTNKLLSKVKVSGGGRCNVTHDCDYAAQLINHYPRGGRSLRKPFEIFGTQQTREWFEKRGVKLKVEEDGRIFPTTDDSQTIINCLFAEAKRNDVTIELKSEVTKIIKKEEGFSLKLKSGAHINCKKVIVTTGGQNKASGYDWLKQLGLKIERPIPSLFTFNVPDSDLKDLLGLSVNKGYVQIPGTKWKQDGPILITHWGFSAPAVIKLSAWAAIDLFDKSYQFPILINWIGLDEEATRTVLNDYKKQHPRKVVSTNQLLEIPSRLWQRICHKAEIEEDKRYVDLSKKQFNKLIEMLVRCPFEVNGKTTFKEEFVTCGGVNLKEVDLKNFEAKKIPGLYLAGEVLNVDGVTGGFNFQHAWTSGYLSGTSASQG</sequence>
<dbReference type="RefSeq" id="WP_014200449.1">
    <property type="nucleotide sequence ID" value="NC_016599.1"/>
</dbReference>
<dbReference type="InterPro" id="IPR057661">
    <property type="entry name" value="RsdA/BaiN/AoA(So)_Rossmann"/>
</dbReference>
<dbReference type="InterPro" id="IPR055178">
    <property type="entry name" value="RsdA/BaiN/AoA(So)-like_dom"/>
</dbReference>
<dbReference type="Gene3D" id="2.40.30.10">
    <property type="entry name" value="Translation factors"/>
    <property type="match status" value="1"/>
</dbReference>
<dbReference type="HOGENOM" id="CLU_025174_0_1_10"/>
<dbReference type="Pfam" id="PF03486">
    <property type="entry name" value="HI0933_like"/>
    <property type="match status" value="1"/>
</dbReference>
<dbReference type="InterPro" id="IPR036188">
    <property type="entry name" value="FAD/NAD-bd_sf"/>
</dbReference>
<dbReference type="PRINTS" id="PR00368">
    <property type="entry name" value="FADPNR"/>
</dbReference>
<name>G8R5U0_OWEHD</name>
<proteinExistence type="predicted"/>
<keyword evidence="7" id="KW-1185">Reference proteome</keyword>
<keyword evidence="2" id="KW-0285">Flavoprotein</keyword>
<evidence type="ECO:0000256" key="1">
    <source>
        <dbReference type="ARBA" id="ARBA00001974"/>
    </source>
</evidence>
<feature type="domain" description="RsdA/BaiN/AoA(So)-like insert" evidence="5">
    <location>
        <begin position="191"/>
        <end position="350"/>
    </location>
</feature>
<dbReference type="STRING" id="926562.Oweho_0064"/>
<dbReference type="InterPro" id="IPR023166">
    <property type="entry name" value="BaiN-like_dom_sf"/>
</dbReference>